<accession>A0A6N9TC48</accession>
<feature type="compositionally biased region" description="Basic and acidic residues" evidence="1">
    <location>
        <begin position="125"/>
        <end position="135"/>
    </location>
</feature>
<evidence type="ECO:0000313" key="3">
    <source>
        <dbReference type="EMBL" id="NDW07805.1"/>
    </source>
</evidence>
<keyword evidence="2" id="KW-1133">Transmembrane helix</keyword>
<proteinExistence type="predicted"/>
<organism evidence="3 4">
    <name type="scientific">Jiella pacifica</name>
    <dbReference type="NCBI Taxonomy" id="2696469"/>
    <lineage>
        <taxon>Bacteria</taxon>
        <taxon>Pseudomonadati</taxon>
        <taxon>Pseudomonadota</taxon>
        <taxon>Alphaproteobacteria</taxon>
        <taxon>Hyphomicrobiales</taxon>
        <taxon>Aurantimonadaceae</taxon>
        <taxon>Jiella</taxon>
    </lineage>
</organism>
<name>A0A6N9TC48_9HYPH</name>
<dbReference type="RefSeq" id="WP_163466259.1">
    <property type="nucleotide sequence ID" value="NZ_JAAAMG010000039.1"/>
</dbReference>
<feature type="region of interest" description="Disordered" evidence="1">
    <location>
        <begin position="113"/>
        <end position="135"/>
    </location>
</feature>
<dbReference type="EMBL" id="JAAAMG010000039">
    <property type="protein sequence ID" value="NDW07805.1"/>
    <property type="molecule type" value="Genomic_DNA"/>
</dbReference>
<evidence type="ECO:0000256" key="1">
    <source>
        <dbReference type="SAM" id="MobiDB-lite"/>
    </source>
</evidence>
<reference evidence="3 4" key="1">
    <citation type="submission" date="2020-01" db="EMBL/GenBank/DDBJ databases">
        <title>Jiella pacifica sp. nov.</title>
        <authorList>
            <person name="Xue Z."/>
            <person name="Zhu S."/>
            <person name="Chen J."/>
            <person name="Yang J."/>
        </authorList>
    </citation>
    <scope>NUCLEOTIDE SEQUENCE [LARGE SCALE GENOMIC DNA]</scope>
    <source>
        <strain evidence="3 4">40Bstr34</strain>
    </source>
</reference>
<evidence type="ECO:0000313" key="4">
    <source>
        <dbReference type="Proteomes" id="UP000469011"/>
    </source>
</evidence>
<keyword evidence="2" id="KW-0812">Transmembrane</keyword>
<dbReference type="Proteomes" id="UP000469011">
    <property type="component" value="Unassembled WGS sequence"/>
</dbReference>
<keyword evidence="4" id="KW-1185">Reference proteome</keyword>
<evidence type="ECO:0000256" key="2">
    <source>
        <dbReference type="SAM" id="Phobius"/>
    </source>
</evidence>
<protein>
    <submittedName>
        <fullName evidence="3">Phage holin family protein</fullName>
    </submittedName>
</protein>
<dbReference type="AlphaFoldDB" id="A0A6N9TC48"/>
<feature type="transmembrane region" description="Helical" evidence="2">
    <location>
        <begin position="85"/>
        <end position="103"/>
    </location>
</feature>
<sequence length="135" mass="14241">MSVDPKEPRSLPDLVVHALRETSELVQTETRLIRAELSDKVTQIEVAGGSLVAGAICLLVALLTLTAALVTAISKIGEPDIGPGWAALIVGVIIAVIGVILLMKGKKDLEPGNLMPNRTANQLSKDAKLAKEQTQ</sequence>
<comment type="caution">
    <text evidence="3">The sequence shown here is derived from an EMBL/GenBank/DDBJ whole genome shotgun (WGS) entry which is preliminary data.</text>
</comment>
<gene>
    <name evidence="3" type="ORF">GTK09_25700</name>
</gene>
<dbReference type="Pfam" id="PF07332">
    <property type="entry name" value="Phage_holin_3_6"/>
    <property type="match status" value="1"/>
</dbReference>
<dbReference type="InterPro" id="IPR009937">
    <property type="entry name" value="Phage_holin_3_6"/>
</dbReference>
<keyword evidence="2" id="KW-0472">Membrane</keyword>
<feature type="transmembrane region" description="Helical" evidence="2">
    <location>
        <begin position="50"/>
        <end position="73"/>
    </location>
</feature>